<dbReference type="AlphaFoldDB" id="A0A0C2MYQ7"/>
<protein>
    <submittedName>
        <fullName evidence="2">Uncharacterized protein</fullName>
    </submittedName>
</protein>
<keyword evidence="3" id="KW-1185">Reference proteome</keyword>
<feature type="compositionally biased region" description="Polar residues" evidence="1">
    <location>
        <begin position="34"/>
        <end position="51"/>
    </location>
</feature>
<dbReference type="EMBL" id="JWZT01003445">
    <property type="protein sequence ID" value="KII66782.1"/>
    <property type="molecule type" value="Genomic_DNA"/>
</dbReference>
<comment type="caution">
    <text evidence="2">The sequence shown here is derived from an EMBL/GenBank/DDBJ whole genome shotgun (WGS) entry which is preliminary data.</text>
</comment>
<dbReference type="OrthoDB" id="10533728at2759"/>
<evidence type="ECO:0000313" key="3">
    <source>
        <dbReference type="Proteomes" id="UP000031668"/>
    </source>
</evidence>
<name>A0A0C2MYQ7_THEKT</name>
<reference evidence="2 3" key="1">
    <citation type="journal article" date="2014" name="Genome Biol. Evol.">
        <title>The genome of the myxosporean Thelohanellus kitauei shows adaptations to nutrient acquisition within its fish host.</title>
        <authorList>
            <person name="Yang Y."/>
            <person name="Xiong J."/>
            <person name="Zhou Z."/>
            <person name="Huo F."/>
            <person name="Miao W."/>
            <person name="Ran C."/>
            <person name="Liu Y."/>
            <person name="Zhang J."/>
            <person name="Feng J."/>
            <person name="Wang M."/>
            <person name="Wang M."/>
            <person name="Wang L."/>
            <person name="Yao B."/>
        </authorList>
    </citation>
    <scope>NUCLEOTIDE SEQUENCE [LARGE SCALE GENOMIC DNA]</scope>
    <source>
        <strain evidence="2">Wuqing</strain>
    </source>
</reference>
<evidence type="ECO:0000313" key="2">
    <source>
        <dbReference type="EMBL" id="KII66782.1"/>
    </source>
</evidence>
<proteinExistence type="predicted"/>
<gene>
    <name evidence="2" type="ORF">RF11_15248</name>
</gene>
<feature type="region of interest" description="Disordered" evidence="1">
    <location>
        <begin position="1"/>
        <end position="52"/>
    </location>
</feature>
<dbReference type="Proteomes" id="UP000031668">
    <property type="component" value="Unassembled WGS sequence"/>
</dbReference>
<accession>A0A0C2MYQ7</accession>
<sequence length="142" mass="16342">MQNPNSHLDISSAKTPRRQAFGEIGNQPRDFITNPENLKPNQSTSIHSRSSYPEIKIPEGVETLGPFIDESDINVIGNFPGFERANNDPKIWQSCIEQLFFVNNPKYLMKHKKTPILPFEIQQNPEPLIDDLPLPDYDYKYD</sequence>
<organism evidence="2 3">
    <name type="scientific">Thelohanellus kitauei</name>
    <name type="common">Myxosporean</name>
    <dbReference type="NCBI Taxonomy" id="669202"/>
    <lineage>
        <taxon>Eukaryota</taxon>
        <taxon>Metazoa</taxon>
        <taxon>Cnidaria</taxon>
        <taxon>Myxozoa</taxon>
        <taxon>Myxosporea</taxon>
        <taxon>Bivalvulida</taxon>
        <taxon>Platysporina</taxon>
        <taxon>Myxobolidae</taxon>
        <taxon>Thelohanellus</taxon>
    </lineage>
</organism>
<feature type="compositionally biased region" description="Polar residues" evidence="1">
    <location>
        <begin position="1"/>
        <end position="14"/>
    </location>
</feature>
<evidence type="ECO:0000256" key="1">
    <source>
        <dbReference type="SAM" id="MobiDB-lite"/>
    </source>
</evidence>